<organism evidence="2 3">
    <name type="scientific">Pycnococcus provasolii</name>
    <dbReference type="NCBI Taxonomy" id="41880"/>
    <lineage>
        <taxon>Eukaryota</taxon>
        <taxon>Viridiplantae</taxon>
        <taxon>Chlorophyta</taxon>
        <taxon>Pseudoscourfieldiophyceae</taxon>
        <taxon>Pseudoscourfieldiales</taxon>
        <taxon>Pycnococcaceae</taxon>
        <taxon>Pycnococcus</taxon>
    </lineage>
</organism>
<dbReference type="InterPro" id="IPR004843">
    <property type="entry name" value="Calcineurin-like_PHP"/>
</dbReference>
<dbReference type="AlphaFoldDB" id="A0A830I0V9"/>
<comment type="caution">
    <text evidence="2">The sequence shown here is derived from an EMBL/GenBank/DDBJ whole genome shotgun (WGS) entry which is preliminary data.</text>
</comment>
<dbReference type="PANTHER" id="PTHR16509:SF1">
    <property type="entry name" value="MANGANESE-DEPENDENT ADP-RIBOSE_CDP-ALCOHOL DIPHOSPHATASE"/>
    <property type="match status" value="1"/>
</dbReference>
<dbReference type="EMBL" id="BNJQ01000031">
    <property type="protein sequence ID" value="GHP10787.1"/>
    <property type="molecule type" value="Genomic_DNA"/>
</dbReference>
<sequence length="403" mass="45136">MKAADFRFALISDIQFADVPDKTNATGTQFRRYRGTLDVAHRAVEFFNAHHSVEPLAFALHNGDVIDHQAAWDFERDEFRDEQQGMEALKAVMRVLSSSFTKEWIFTLGNHEMYNFTRAQLRDGITVEGKRGTPFTFRCANERGEFYHSFSPHAKWRVVVLDPYDISVYSRGRGMGLCEDAVKLLCENSPSAAEYVKNTPDVFRTEKMSHFPYFKGLEGRNKRWVPFNGALSEAQLNWLSSELDDAAKCEQRVIIFSHLLVHPHTAADGGKTLLWNYEDALGVLRRSAERGNPVAAVFSGHQHEGGFHTCEEMGTHFVVMESPLLAQPVDPEHPEESDAGPYAVVEVSDECIRIVGNGAKTTSPLFRDAEHARSCVASSDARQVSKVRTIAVPSASLNANAHM</sequence>
<dbReference type="SUPFAM" id="SSF56300">
    <property type="entry name" value="Metallo-dependent phosphatases"/>
    <property type="match status" value="1"/>
</dbReference>
<dbReference type="Pfam" id="PF00149">
    <property type="entry name" value="Metallophos"/>
    <property type="match status" value="1"/>
</dbReference>
<dbReference type="GO" id="GO:0008663">
    <property type="term" value="F:2',3'-cyclic-nucleotide 2'-phosphodiesterase activity"/>
    <property type="evidence" value="ECO:0007669"/>
    <property type="project" value="TreeGrafter"/>
</dbReference>
<accession>A0A830I0V9</accession>
<evidence type="ECO:0000313" key="3">
    <source>
        <dbReference type="Proteomes" id="UP000660262"/>
    </source>
</evidence>
<dbReference type="GO" id="GO:0047631">
    <property type="term" value="F:ADP-ribose diphosphatase activity"/>
    <property type="evidence" value="ECO:0007669"/>
    <property type="project" value="TreeGrafter"/>
</dbReference>
<protein>
    <recommendedName>
        <fullName evidence="1">Calcineurin-like phosphoesterase domain-containing protein</fullName>
    </recommendedName>
</protein>
<evidence type="ECO:0000313" key="2">
    <source>
        <dbReference type="EMBL" id="GHP10787.1"/>
    </source>
</evidence>
<dbReference type="PANTHER" id="PTHR16509">
    <property type="match status" value="1"/>
</dbReference>
<reference evidence="2" key="1">
    <citation type="submission" date="2020-10" db="EMBL/GenBank/DDBJ databases">
        <title>Unveiling of a novel bifunctional photoreceptor, Dualchrome1, isolated from a cosmopolitan green alga.</title>
        <authorList>
            <person name="Suzuki S."/>
            <person name="Kawachi M."/>
        </authorList>
    </citation>
    <scope>NUCLEOTIDE SEQUENCE</scope>
    <source>
        <strain evidence="2">NIES 2893</strain>
    </source>
</reference>
<name>A0A830I0V9_9CHLO</name>
<dbReference type="GO" id="GO:0030145">
    <property type="term" value="F:manganese ion binding"/>
    <property type="evidence" value="ECO:0007669"/>
    <property type="project" value="TreeGrafter"/>
</dbReference>
<keyword evidence="3" id="KW-1185">Reference proteome</keyword>
<feature type="domain" description="Calcineurin-like phosphoesterase" evidence="1">
    <location>
        <begin position="6"/>
        <end position="304"/>
    </location>
</feature>
<dbReference type="OrthoDB" id="9675250at2759"/>
<dbReference type="InterPro" id="IPR029052">
    <property type="entry name" value="Metallo-depent_PP-like"/>
</dbReference>
<gene>
    <name evidence="2" type="ORF">PPROV_000951800</name>
</gene>
<evidence type="ECO:0000259" key="1">
    <source>
        <dbReference type="Pfam" id="PF00149"/>
    </source>
</evidence>
<dbReference type="GO" id="GO:0047734">
    <property type="term" value="F:CDP-glycerol diphosphatase activity"/>
    <property type="evidence" value="ECO:0007669"/>
    <property type="project" value="TreeGrafter"/>
</dbReference>
<dbReference type="Proteomes" id="UP000660262">
    <property type="component" value="Unassembled WGS sequence"/>
</dbReference>
<proteinExistence type="predicted"/>
<dbReference type="Gene3D" id="3.60.21.10">
    <property type="match status" value="1"/>
</dbReference>